<dbReference type="Proteomes" id="UP000824504">
    <property type="component" value="Chromosome"/>
</dbReference>
<evidence type="ECO:0000313" key="3">
    <source>
        <dbReference type="Proteomes" id="UP000824504"/>
    </source>
</evidence>
<protein>
    <recommendedName>
        <fullName evidence="1">VOC domain-containing protein</fullName>
    </recommendedName>
</protein>
<evidence type="ECO:0000313" key="2">
    <source>
        <dbReference type="EMBL" id="QXT63510.1"/>
    </source>
</evidence>
<evidence type="ECO:0000259" key="1">
    <source>
        <dbReference type="PROSITE" id="PS51819"/>
    </source>
</evidence>
<dbReference type="PROSITE" id="PS51819">
    <property type="entry name" value="VOC"/>
    <property type="match status" value="1"/>
</dbReference>
<dbReference type="InterPro" id="IPR037523">
    <property type="entry name" value="VOC_core"/>
</dbReference>
<reference evidence="2 3" key="1">
    <citation type="submission" date="2021-07" db="EMBL/GenBank/DDBJ databases">
        <title>complete genome sequencing of Tessaracoccus sp.J1M15.</title>
        <authorList>
            <person name="Bae J.-W."/>
            <person name="Kim D.-y."/>
        </authorList>
    </citation>
    <scope>NUCLEOTIDE SEQUENCE [LARGE SCALE GENOMIC DNA]</scope>
    <source>
        <strain evidence="2 3">J1M15</strain>
    </source>
</reference>
<feature type="domain" description="VOC" evidence="1">
    <location>
        <begin position="1"/>
        <end position="56"/>
    </location>
</feature>
<proteinExistence type="predicted"/>
<sequence>MDSPQLHSLGFDTEDLESLTSAAFSAGVRGIDQVPGFALIGTYTDPSGARLAFVQRDGHPIDTAATLKSDASYRAQVLRFSDHMARVTLYANDAEGEQLAQYLALVDDPVCYEQHDPSADGHDSLIDALQVGMLALDVAVFDDEETFLASDEARIGNVLLDTHALMSPSLMALFAGSISPDEATPNVLMSAVVDAVEVRRNALTGIDFQYATVTSEATFGVALPLDTPVEAGNIIFGTFQAGASSGLWDA</sequence>
<keyword evidence="3" id="KW-1185">Reference proteome</keyword>
<name>A0ABX8SM89_9ACTN</name>
<gene>
    <name evidence="2" type="ORF">KDB89_03260</name>
</gene>
<dbReference type="RefSeq" id="WP_219083439.1">
    <property type="nucleotide sequence ID" value="NZ_CP079216.1"/>
</dbReference>
<organism evidence="2 3">
    <name type="scientific">Tessaracoccus palaemonis</name>
    <dbReference type="NCBI Taxonomy" id="2829499"/>
    <lineage>
        <taxon>Bacteria</taxon>
        <taxon>Bacillati</taxon>
        <taxon>Actinomycetota</taxon>
        <taxon>Actinomycetes</taxon>
        <taxon>Propionibacteriales</taxon>
        <taxon>Propionibacteriaceae</taxon>
        <taxon>Tessaracoccus</taxon>
    </lineage>
</organism>
<accession>A0ABX8SM89</accession>
<dbReference type="EMBL" id="CP079216">
    <property type="protein sequence ID" value="QXT63510.1"/>
    <property type="molecule type" value="Genomic_DNA"/>
</dbReference>